<dbReference type="PaxDb" id="2850-Phatr41231"/>
<accession>B7GDN4</accession>
<evidence type="ECO:0000313" key="3">
    <source>
        <dbReference type="Proteomes" id="UP000000759"/>
    </source>
</evidence>
<gene>
    <name evidence="2" type="ORF">PHATRDRAFT_41231</name>
</gene>
<evidence type="ECO:0000256" key="1">
    <source>
        <dbReference type="ARBA" id="ARBA00006322"/>
    </source>
</evidence>
<dbReference type="Pfam" id="PF14956">
    <property type="entry name" value="DUF4505"/>
    <property type="match status" value="1"/>
</dbReference>
<name>B7GDN4_PHATC</name>
<dbReference type="RefSeq" id="XP_002185243.1">
    <property type="nucleotide sequence ID" value="XM_002185207.1"/>
</dbReference>
<organism evidence="2 3">
    <name type="scientific">Phaeodactylum tricornutum (strain CCAP 1055/1)</name>
    <dbReference type="NCBI Taxonomy" id="556484"/>
    <lineage>
        <taxon>Eukaryota</taxon>
        <taxon>Sar</taxon>
        <taxon>Stramenopiles</taxon>
        <taxon>Ochrophyta</taxon>
        <taxon>Bacillariophyta</taxon>
        <taxon>Bacillariophyceae</taxon>
        <taxon>Bacillariophycidae</taxon>
        <taxon>Naviculales</taxon>
        <taxon>Phaeodactylaceae</taxon>
        <taxon>Phaeodactylum</taxon>
    </lineage>
</organism>
<dbReference type="KEGG" id="pti:PHATRDRAFT_41231"/>
<dbReference type="OrthoDB" id="10260024at2759"/>
<proteinExistence type="inferred from homology"/>
<reference evidence="2 3" key="1">
    <citation type="journal article" date="2008" name="Nature">
        <title>The Phaeodactylum genome reveals the evolutionary history of diatom genomes.</title>
        <authorList>
            <person name="Bowler C."/>
            <person name="Allen A.E."/>
            <person name="Badger J.H."/>
            <person name="Grimwood J."/>
            <person name="Jabbari K."/>
            <person name="Kuo A."/>
            <person name="Maheswari U."/>
            <person name="Martens C."/>
            <person name="Maumus F."/>
            <person name="Otillar R.P."/>
            <person name="Rayko E."/>
            <person name="Salamov A."/>
            <person name="Vandepoele K."/>
            <person name="Beszteri B."/>
            <person name="Gruber A."/>
            <person name="Heijde M."/>
            <person name="Katinka M."/>
            <person name="Mock T."/>
            <person name="Valentin K."/>
            <person name="Verret F."/>
            <person name="Berges J.A."/>
            <person name="Brownlee C."/>
            <person name="Cadoret J.P."/>
            <person name="Chiovitti A."/>
            <person name="Choi C.J."/>
            <person name="Coesel S."/>
            <person name="De Martino A."/>
            <person name="Detter J.C."/>
            <person name="Durkin C."/>
            <person name="Falciatore A."/>
            <person name="Fournet J."/>
            <person name="Haruta M."/>
            <person name="Huysman M.J."/>
            <person name="Jenkins B.D."/>
            <person name="Jiroutova K."/>
            <person name="Jorgensen R.E."/>
            <person name="Joubert Y."/>
            <person name="Kaplan A."/>
            <person name="Kroger N."/>
            <person name="Kroth P.G."/>
            <person name="La Roche J."/>
            <person name="Lindquist E."/>
            <person name="Lommer M."/>
            <person name="Martin-Jezequel V."/>
            <person name="Lopez P.J."/>
            <person name="Lucas S."/>
            <person name="Mangogna M."/>
            <person name="McGinnis K."/>
            <person name="Medlin L.K."/>
            <person name="Montsant A."/>
            <person name="Oudot-Le Secq M.P."/>
            <person name="Napoli C."/>
            <person name="Obornik M."/>
            <person name="Parker M.S."/>
            <person name="Petit J.L."/>
            <person name="Porcel B.M."/>
            <person name="Poulsen N."/>
            <person name="Robison M."/>
            <person name="Rychlewski L."/>
            <person name="Rynearson T.A."/>
            <person name="Schmutz J."/>
            <person name="Shapiro H."/>
            <person name="Siaut M."/>
            <person name="Stanley M."/>
            <person name="Sussman M.R."/>
            <person name="Taylor A.R."/>
            <person name="Vardi A."/>
            <person name="von Dassow P."/>
            <person name="Vyverman W."/>
            <person name="Willis A."/>
            <person name="Wyrwicz L.S."/>
            <person name="Rokhsar D.S."/>
            <person name="Weissenbach J."/>
            <person name="Armbrust E.V."/>
            <person name="Green B.R."/>
            <person name="Van de Peer Y."/>
            <person name="Grigoriev I.V."/>
        </authorList>
    </citation>
    <scope>NUCLEOTIDE SEQUENCE [LARGE SCALE GENOMIC DNA]</scope>
    <source>
        <strain evidence="2 3">CCAP 1055/1</strain>
    </source>
</reference>
<dbReference type="Proteomes" id="UP000000759">
    <property type="component" value="Chromosome 28"/>
</dbReference>
<dbReference type="HOGENOM" id="CLU_069446_1_0_1"/>
<dbReference type="PANTHER" id="PTHR31449:SF3">
    <property type="entry name" value="UPF0598 PROTEIN C8ORF82"/>
    <property type="match status" value="1"/>
</dbReference>
<protein>
    <submittedName>
        <fullName evidence="2">Uncharacterized protein</fullName>
    </submittedName>
</protein>
<dbReference type="InParanoid" id="B7GDN4"/>
<keyword evidence="3" id="KW-1185">Reference proteome</keyword>
<reference evidence="3" key="2">
    <citation type="submission" date="2008-08" db="EMBL/GenBank/DDBJ databases">
        <authorList>
            <consortium name="Diatom Consortium"/>
            <person name="Grigoriev I."/>
            <person name="Grimwood J."/>
            <person name="Kuo A."/>
            <person name="Otillar R.P."/>
            <person name="Salamov A."/>
            <person name="Detter J.C."/>
            <person name="Lindquist E."/>
            <person name="Shapiro H."/>
            <person name="Lucas S."/>
            <person name="Glavina del Rio T."/>
            <person name="Pitluck S."/>
            <person name="Rokhsar D."/>
            <person name="Bowler C."/>
        </authorList>
    </citation>
    <scope>GENOME REANNOTATION</scope>
    <source>
        <strain evidence="3">CCAP 1055/1</strain>
    </source>
</reference>
<evidence type="ECO:0000313" key="2">
    <source>
        <dbReference type="EMBL" id="EEC43375.1"/>
    </source>
</evidence>
<dbReference type="GeneID" id="7199057"/>
<dbReference type="PANTHER" id="PTHR31449">
    <property type="entry name" value="UPF0598 PROTEIN C8ORF82"/>
    <property type="match status" value="1"/>
</dbReference>
<comment type="similarity">
    <text evidence="1">Belongs to the UPF0598 family.</text>
</comment>
<sequence>MLSLQHDAVVAAHGRLRDKNPITLSPWNGAVVGLHNAGTRMRFATKSWSILGRKGLNFHSLLHPLRAQTRAFFASVPCRSATHYIDEWFAETIKPKSFYQKHSKATSSNNRCYFYSVDLQGRLFLEETLPKNIATSIKDTKFLDFFFRRVRRISPEQATFLHERNISWKEYPFVSVCGVEKNFIRPAATPIVFHSLISDDSELSFAGNLVEPFNVENLAISPKSGRLYHRLTKPVPKSKTSQVLCLEYALIRSAVAVQLSEIMEPLEEEEHISDSDSKSYSGLQIQLGKGGYQRIPWLPVEYEPGDWAMPFQADVSQ</sequence>
<dbReference type="EMBL" id="CM000630">
    <property type="protein sequence ID" value="EEC43375.1"/>
    <property type="molecule type" value="Genomic_DNA"/>
</dbReference>
<dbReference type="AlphaFoldDB" id="B7GDN4"/>
<dbReference type="InterPro" id="IPR028108">
    <property type="entry name" value="DUF4505"/>
</dbReference>